<accession>A0A7X6L1V4</accession>
<dbReference type="InterPro" id="IPR000182">
    <property type="entry name" value="GNAT_dom"/>
</dbReference>
<dbReference type="Proteomes" id="UP000540698">
    <property type="component" value="Unassembled WGS sequence"/>
</dbReference>
<dbReference type="SUPFAM" id="SSF55729">
    <property type="entry name" value="Acyl-CoA N-acyltransferases (Nat)"/>
    <property type="match status" value="1"/>
</dbReference>
<evidence type="ECO:0000313" key="3">
    <source>
        <dbReference type="Proteomes" id="UP000540698"/>
    </source>
</evidence>
<proteinExistence type="predicted"/>
<comment type="caution">
    <text evidence="2">The sequence shown here is derived from an EMBL/GenBank/DDBJ whole genome shotgun (WGS) entry which is preliminary data.</text>
</comment>
<dbReference type="EMBL" id="JAAXOS010000004">
    <property type="protein sequence ID" value="NKY26322.1"/>
    <property type="molecule type" value="Genomic_DNA"/>
</dbReference>
<dbReference type="Gene3D" id="3.40.630.30">
    <property type="match status" value="1"/>
</dbReference>
<evidence type="ECO:0000313" key="2">
    <source>
        <dbReference type="EMBL" id="NKY26322.1"/>
    </source>
</evidence>
<dbReference type="GO" id="GO:0016747">
    <property type="term" value="F:acyltransferase activity, transferring groups other than amino-acyl groups"/>
    <property type="evidence" value="ECO:0007669"/>
    <property type="project" value="InterPro"/>
</dbReference>
<dbReference type="PROSITE" id="PS51186">
    <property type="entry name" value="GNAT"/>
    <property type="match status" value="1"/>
</dbReference>
<name>A0A7X6L1V4_9NOCA</name>
<sequence>MSSGHSALPVDGVNFQHYTAAQARELRDEVELIFRDSYVDAIESGEEFESPEAFMHRFDAYTDPARAGAFELVIARLDGELCGQAWGWPLTAETAWWDGLRLDEGDHAAFTAENGSRTFAFSEIMVRKQFTGRGIARALHDQLLAGRPEQRATLLVRPDNHRAYDNYRRWGWYRVGTLRPSWPEAPRFDVLMRGLERARRGATD</sequence>
<organism evidence="2 3">
    <name type="scientific">Nocardia gamkensis</name>
    <dbReference type="NCBI Taxonomy" id="352869"/>
    <lineage>
        <taxon>Bacteria</taxon>
        <taxon>Bacillati</taxon>
        <taxon>Actinomycetota</taxon>
        <taxon>Actinomycetes</taxon>
        <taxon>Mycobacteriales</taxon>
        <taxon>Nocardiaceae</taxon>
        <taxon>Nocardia</taxon>
    </lineage>
</organism>
<dbReference type="Pfam" id="PF00583">
    <property type="entry name" value="Acetyltransf_1"/>
    <property type="match status" value="1"/>
</dbReference>
<evidence type="ECO:0000259" key="1">
    <source>
        <dbReference type="PROSITE" id="PS51186"/>
    </source>
</evidence>
<feature type="domain" description="N-acetyltransferase" evidence="1">
    <location>
        <begin position="13"/>
        <end position="197"/>
    </location>
</feature>
<dbReference type="RefSeq" id="WP_062969902.1">
    <property type="nucleotide sequence ID" value="NZ_JAAXOS010000004.1"/>
</dbReference>
<gene>
    <name evidence="2" type="ORF">HGB38_08835</name>
</gene>
<dbReference type="InterPro" id="IPR016181">
    <property type="entry name" value="Acyl_CoA_acyltransferase"/>
</dbReference>
<reference evidence="2 3" key="1">
    <citation type="submission" date="2020-04" db="EMBL/GenBank/DDBJ databases">
        <title>MicrobeNet Type strains.</title>
        <authorList>
            <person name="Nicholson A.C."/>
        </authorList>
    </citation>
    <scope>NUCLEOTIDE SEQUENCE [LARGE SCALE GENOMIC DNA]</scope>
    <source>
        <strain evidence="2 3">DSM 44956</strain>
    </source>
</reference>
<keyword evidence="2" id="KW-0808">Transferase</keyword>
<dbReference type="AlphaFoldDB" id="A0A7X6L1V4"/>
<keyword evidence="3" id="KW-1185">Reference proteome</keyword>
<protein>
    <submittedName>
        <fullName evidence="2">GNAT family N-acetyltransferase</fullName>
    </submittedName>
</protein>